<comment type="caution">
    <text evidence="6">The sequence shown here is derived from an EMBL/GenBank/DDBJ whole genome shotgun (WGS) entry which is preliminary data.</text>
</comment>
<dbReference type="Proteomes" id="UP000186955">
    <property type="component" value="Unassembled WGS sequence"/>
</dbReference>
<feature type="domain" description="Glycosyl transferase CAP10" evidence="5">
    <location>
        <begin position="659"/>
        <end position="946"/>
    </location>
</feature>
<keyword evidence="7" id="KW-1185">Reference proteome</keyword>
<dbReference type="InterPro" id="IPR006598">
    <property type="entry name" value="CAP10"/>
</dbReference>
<dbReference type="InterPro" id="IPR006139">
    <property type="entry name" value="D-isomer_2_OHA_DH_cat_dom"/>
</dbReference>
<keyword evidence="4" id="KW-0812">Transmembrane</keyword>
<keyword evidence="4" id="KW-0472">Membrane</keyword>
<sequence>MPEVIVALDVCQHAMPIFHTPHTLIEYHNTKEREVAERLRDATIAVTSAVPITAETIAQCPNLKLICVSIVGVDHIDVQACRARSIRVCNTPAATTEAVAEHAIALYFAAKRNIVRAHNWVISGKEWEHESTAMSAYERLPTPISQDTLGLVGYGKIGQKVEVFARALGMKVLIADRRGIPDASIRDGRTAFDTVLRQSTVLMLTCPLDDSTANMISKKELESMESSCLVINVGRGGLVNEEAIIAALKARTIAGYATDVFPIEPATKKNSLLLSGDIPNLTLSPHLAWYSSESIERQQASIQAIVEGFTNGNCVNRQTGLALNFDMQKPTLRRIRLRLMTWLEPWLSSDEYQFPDTVREKAIHNNRWSRRRPQTLAALLIAVLFILYLLSGSPLPATFHRPYVPYYERSCDHPVSRLVHDAQKSFNATVARQSKSFAEAITEYKRRYQMPPPPGFDKWYEFASRRSTVMIDEFDTIYHAILPFWGLNPSVIRARVREDLGYDNYLMGIIIGNGRPIHLVGGQRSAQKQLWQRDGTLAILKKFAQWLPDMDLPFNEHDEPRVIVAHEDLHRMVTAGKEAQARLNRNSLLEHQFSKGDIIDPILGTWKSRYNDIEKQETWLTSRISCPQGTPARDLDGAAPDNTSAYAINPLGFVFNQTAASDICLNPSLRHRLGIFERPNRFKVTNELVSMFSMSRLSASQDITVPSPYNYERMTDYDIKASFDWEKKKPQLYWRGATTGGNGRKGAWRNLERQRIIANLTQPSSAQYVLQQMEHTACDIGGDSGWELQRVEYARIKSWFNVRFVWITGCEEEDCAEQGEFFGVPLNDDPSNAPSDPPEEAWKYRYLLDMDGHSYSGRFVAFMRSNSLPMKVAFFREWHDNVLVPWVHYAPLNKDVDEVPELMRFFEQDTAGQEIAKTIAEGGQGWANRVLRNEDMEVYMFRLLLE</sequence>
<evidence type="ECO:0000256" key="1">
    <source>
        <dbReference type="ARBA" id="ARBA00005854"/>
    </source>
</evidence>
<evidence type="ECO:0000256" key="4">
    <source>
        <dbReference type="SAM" id="Phobius"/>
    </source>
</evidence>
<dbReference type="InterPro" id="IPR050418">
    <property type="entry name" value="D-iso_2-hydroxyacid_DH_PdxB"/>
</dbReference>
<evidence type="ECO:0000313" key="7">
    <source>
        <dbReference type="Proteomes" id="UP000186955"/>
    </source>
</evidence>
<dbReference type="Pfam" id="PF05686">
    <property type="entry name" value="Glyco_transf_90"/>
    <property type="match status" value="1"/>
</dbReference>
<dbReference type="PANTHER" id="PTHR43761:SF1">
    <property type="entry name" value="D-ISOMER SPECIFIC 2-HYDROXYACID DEHYDROGENASE CATALYTIC DOMAIN-CONTAINING PROTEIN-RELATED"/>
    <property type="match status" value="1"/>
</dbReference>
<evidence type="ECO:0000313" key="6">
    <source>
        <dbReference type="EMBL" id="OKO93765.1"/>
    </source>
</evidence>
<dbReference type="SUPFAM" id="SSF51735">
    <property type="entry name" value="NAD(P)-binding Rossmann-fold domains"/>
    <property type="match status" value="1"/>
</dbReference>
<evidence type="ECO:0000256" key="2">
    <source>
        <dbReference type="ARBA" id="ARBA00023002"/>
    </source>
</evidence>
<dbReference type="STRING" id="1316194.A0A1Q5T100"/>
<proteinExistence type="inferred from homology"/>
<dbReference type="GO" id="GO:0051287">
    <property type="term" value="F:NAD binding"/>
    <property type="evidence" value="ECO:0007669"/>
    <property type="project" value="InterPro"/>
</dbReference>
<dbReference type="GO" id="GO:0016616">
    <property type="term" value="F:oxidoreductase activity, acting on the CH-OH group of donors, NAD or NADP as acceptor"/>
    <property type="evidence" value="ECO:0007669"/>
    <property type="project" value="InterPro"/>
</dbReference>
<protein>
    <submittedName>
        <fullName evidence="6">Glycerate dehydrogenase</fullName>
    </submittedName>
</protein>
<dbReference type="Pfam" id="PF00389">
    <property type="entry name" value="2-Hacid_dh"/>
    <property type="match status" value="1"/>
</dbReference>
<dbReference type="AlphaFoldDB" id="A0A1Q5T100"/>
<dbReference type="SUPFAM" id="SSF52283">
    <property type="entry name" value="Formate/glycerate dehydrogenase catalytic domain-like"/>
    <property type="match status" value="1"/>
</dbReference>
<name>A0A1Q5T100_9EURO</name>
<evidence type="ECO:0000259" key="5">
    <source>
        <dbReference type="SMART" id="SM00672"/>
    </source>
</evidence>
<keyword evidence="3" id="KW-0520">NAD</keyword>
<keyword evidence="4" id="KW-1133">Transmembrane helix</keyword>
<dbReference type="InterPro" id="IPR006140">
    <property type="entry name" value="D-isomer_DH_NAD-bd"/>
</dbReference>
<dbReference type="Pfam" id="PF02826">
    <property type="entry name" value="2-Hacid_dh_C"/>
    <property type="match status" value="1"/>
</dbReference>
<dbReference type="InterPro" id="IPR036291">
    <property type="entry name" value="NAD(P)-bd_dom_sf"/>
</dbReference>
<accession>A0A1Q5T100</accession>
<reference evidence="6 7" key="1">
    <citation type="submission" date="2016-10" db="EMBL/GenBank/DDBJ databases">
        <title>Genome sequence of the ascomycete fungus Penicillium subrubescens.</title>
        <authorList>
            <person name="De Vries R.P."/>
            <person name="Peng M."/>
            <person name="Dilokpimol A."/>
            <person name="Hilden K."/>
            <person name="Makela M.R."/>
            <person name="Grigoriev I."/>
            <person name="Riley R."/>
            <person name="Granchi Z."/>
        </authorList>
    </citation>
    <scope>NUCLEOTIDE SEQUENCE [LARGE SCALE GENOMIC DNA]</scope>
    <source>
        <strain evidence="6 7">CBS 132785</strain>
    </source>
</reference>
<gene>
    <name evidence="6" type="ORF">PENSUB_12044</name>
</gene>
<dbReference type="EMBL" id="MNBE01000723">
    <property type="protein sequence ID" value="OKO93765.1"/>
    <property type="molecule type" value="Genomic_DNA"/>
</dbReference>
<dbReference type="Gene3D" id="3.40.50.720">
    <property type="entry name" value="NAD(P)-binding Rossmann-like Domain"/>
    <property type="match status" value="2"/>
</dbReference>
<evidence type="ECO:0000256" key="3">
    <source>
        <dbReference type="ARBA" id="ARBA00023027"/>
    </source>
</evidence>
<feature type="transmembrane region" description="Helical" evidence="4">
    <location>
        <begin position="376"/>
        <end position="395"/>
    </location>
</feature>
<keyword evidence="2" id="KW-0560">Oxidoreductase</keyword>
<dbReference type="SMART" id="SM00672">
    <property type="entry name" value="CAP10"/>
    <property type="match status" value="1"/>
</dbReference>
<organism evidence="6 7">
    <name type="scientific">Penicillium subrubescens</name>
    <dbReference type="NCBI Taxonomy" id="1316194"/>
    <lineage>
        <taxon>Eukaryota</taxon>
        <taxon>Fungi</taxon>
        <taxon>Dikarya</taxon>
        <taxon>Ascomycota</taxon>
        <taxon>Pezizomycotina</taxon>
        <taxon>Eurotiomycetes</taxon>
        <taxon>Eurotiomycetidae</taxon>
        <taxon>Eurotiales</taxon>
        <taxon>Aspergillaceae</taxon>
        <taxon>Penicillium</taxon>
    </lineage>
</organism>
<comment type="similarity">
    <text evidence="1">Belongs to the D-isomer specific 2-hydroxyacid dehydrogenase family.</text>
</comment>
<dbReference type="PANTHER" id="PTHR43761">
    <property type="entry name" value="D-ISOMER SPECIFIC 2-HYDROXYACID DEHYDROGENASE FAMILY PROTEIN (AFU_ORTHOLOGUE AFUA_1G13630)"/>
    <property type="match status" value="1"/>
</dbReference>